<proteinExistence type="inferred from homology"/>
<dbReference type="Proteomes" id="UP000318758">
    <property type="component" value="Chromosome"/>
</dbReference>
<dbReference type="Gene3D" id="3.30.160.390">
    <property type="entry name" value="Integrase, DNA-binding domain"/>
    <property type="match status" value="1"/>
</dbReference>
<comment type="similarity">
    <text evidence="1">Belongs to the 'phage' integrase family.</text>
</comment>
<dbReference type="SUPFAM" id="SSF56349">
    <property type="entry name" value="DNA breaking-rejoining enzymes"/>
    <property type="match status" value="1"/>
</dbReference>
<name>A0ABX5WR61_9GAMM</name>
<dbReference type="PANTHER" id="PTHR30629">
    <property type="entry name" value="PROPHAGE INTEGRASE"/>
    <property type="match status" value="1"/>
</dbReference>
<feature type="domain" description="Tyr recombinase" evidence="5">
    <location>
        <begin position="223"/>
        <end position="403"/>
    </location>
</feature>
<dbReference type="Pfam" id="PF13356">
    <property type="entry name" value="Arm-DNA-bind_3"/>
    <property type="match status" value="1"/>
</dbReference>
<evidence type="ECO:0000256" key="3">
    <source>
        <dbReference type="ARBA" id="ARBA00023125"/>
    </source>
</evidence>
<dbReference type="InterPro" id="IPR011010">
    <property type="entry name" value="DNA_brk_join_enz"/>
</dbReference>
<evidence type="ECO:0000256" key="4">
    <source>
        <dbReference type="ARBA" id="ARBA00023172"/>
    </source>
</evidence>
<protein>
    <submittedName>
        <fullName evidence="6">Site-specific integrase</fullName>
    </submittedName>
</protein>
<keyword evidence="3" id="KW-0238">DNA-binding</keyword>
<evidence type="ECO:0000313" key="7">
    <source>
        <dbReference type="Proteomes" id="UP000318758"/>
    </source>
</evidence>
<dbReference type="InterPro" id="IPR038488">
    <property type="entry name" value="Integrase_DNA-bd_sf"/>
</dbReference>
<dbReference type="Pfam" id="PF00589">
    <property type="entry name" value="Phage_integrase"/>
    <property type="match status" value="1"/>
</dbReference>
<evidence type="ECO:0000313" key="6">
    <source>
        <dbReference type="EMBL" id="QDF76235.1"/>
    </source>
</evidence>
<dbReference type="InterPro" id="IPR002104">
    <property type="entry name" value="Integrase_catalytic"/>
</dbReference>
<dbReference type="PROSITE" id="PS51898">
    <property type="entry name" value="TYR_RECOMBINASE"/>
    <property type="match status" value="1"/>
</dbReference>
<evidence type="ECO:0000256" key="2">
    <source>
        <dbReference type="ARBA" id="ARBA00022908"/>
    </source>
</evidence>
<dbReference type="InterPro" id="IPR013762">
    <property type="entry name" value="Integrase-like_cat_sf"/>
</dbReference>
<keyword evidence="2" id="KW-0229">DNA integration</keyword>
<sequence length="434" mass="49501">MRVTKMGNEMAENKLTAAKIDRLRKEIQDKPKSVADGLGLSIRFTPSNKSEANALWLFRYRVGARTTSPKQLALGKYPDLSIAAARKKRDKCRQWLAEGLDPAIELKLGEAQTLKPITLWDAVNYWIDNYAVDNRRNAEVNRQQLHKWIPERVKVLPVDRLKTHNMLEIFPKTRVKQYPVAAFTVLSNLKLILKYCAKRGYAKASADIYEIDVETIGARTPISKSRTLIKDGNWQELRDLVDWVEAKCCLPYYQHMLKLLYCFGCRTNEVRLSQIAEWDLDARIWTVPKSNSKTKTEIKRRIPVALIPWIESLIEDAKAQGSDYLLAEVKTDKAVAVWGGSIYKKLGHQDKWTLHDIRRTVATGLADLGVMPHVIESQLGHVLKGVAGIYNRSDYLVEKEAAMERWLERLDAISEVSENIIFLKCDVDQGAQVG</sequence>
<reference evidence="6 7" key="1">
    <citation type="submission" date="2019-06" db="EMBL/GenBank/DDBJ databases">
        <title>Complete genome of Shewanella marisflavi ECSMB14101, a mussel settlement-inducing bacterium isolated from East China Sea.</title>
        <authorList>
            <person name="Yang J."/>
            <person name="Liang X."/>
            <person name="Chang R."/>
            <person name="Peng L."/>
        </authorList>
    </citation>
    <scope>NUCLEOTIDE SEQUENCE [LARGE SCALE GENOMIC DNA]</scope>
    <source>
        <strain evidence="6 7">ECSMB14101</strain>
    </source>
</reference>
<dbReference type="InterPro" id="IPR025166">
    <property type="entry name" value="Integrase_DNA_bind_dom"/>
</dbReference>
<keyword evidence="4" id="KW-0233">DNA recombination</keyword>
<dbReference type="Gene3D" id="1.10.443.10">
    <property type="entry name" value="Intergrase catalytic core"/>
    <property type="match status" value="1"/>
</dbReference>
<evidence type="ECO:0000259" key="5">
    <source>
        <dbReference type="PROSITE" id="PS51898"/>
    </source>
</evidence>
<gene>
    <name evidence="6" type="ORF">FGA12_14365</name>
</gene>
<accession>A0ABX5WR61</accession>
<dbReference type="Gene3D" id="1.10.150.130">
    <property type="match status" value="1"/>
</dbReference>
<dbReference type="InterPro" id="IPR010998">
    <property type="entry name" value="Integrase_recombinase_N"/>
</dbReference>
<organism evidence="6 7">
    <name type="scientific">Shewanella marisflavi</name>
    <dbReference type="NCBI Taxonomy" id="260364"/>
    <lineage>
        <taxon>Bacteria</taxon>
        <taxon>Pseudomonadati</taxon>
        <taxon>Pseudomonadota</taxon>
        <taxon>Gammaproteobacteria</taxon>
        <taxon>Alteromonadales</taxon>
        <taxon>Shewanellaceae</taxon>
        <taxon>Shewanella</taxon>
    </lineage>
</organism>
<keyword evidence="7" id="KW-1185">Reference proteome</keyword>
<dbReference type="PANTHER" id="PTHR30629:SF2">
    <property type="entry name" value="PROPHAGE INTEGRASE INTS-RELATED"/>
    <property type="match status" value="1"/>
</dbReference>
<dbReference type="InterPro" id="IPR050808">
    <property type="entry name" value="Phage_Integrase"/>
</dbReference>
<dbReference type="CDD" id="cd00801">
    <property type="entry name" value="INT_P4_C"/>
    <property type="match status" value="1"/>
</dbReference>
<evidence type="ECO:0000256" key="1">
    <source>
        <dbReference type="ARBA" id="ARBA00008857"/>
    </source>
</evidence>
<dbReference type="EMBL" id="CP041153">
    <property type="protein sequence ID" value="QDF76235.1"/>
    <property type="molecule type" value="Genomic_DNA"/>
</dbReference>